<keyword evidence="2" id="KW-1185">Reference proteome</keyword>
<accession>A0A0V1MIM6</accession>
<feature type="non-terminal residue" evidence="1">
    <location>
        <position position="1"/>
    </location>
</feature>
<organism evidence="1 2">
    <name type="scientific">Trichinella papuae</name>
    <dbReference type="NCBI Taxonomy" id="268474"/>
    <lineage>
        <taxon>Eukaryota</taxon>
        <taxon>Metazoa</taxon>
        <taxon>Ecdysozoa</taxon>
        <taxon>Nematoda</taxon>
        <taxon>Enoplea</taxon>
        <taxon>Dorylaimia</taxon>
        <taxon>Trichinellida</taxon>
        <taxon>Trichinellidae</taxon>
        <taxon>Trichinella</taxon>
    </lineage>
</organism>
<dbReference type="AlphaFoldDB" id="A0A0V1MIM6"/>
<comment type="caution">
    <text evidence="1">The sequence shown here is derived from an EMBL/GenBank/DDBJ whole genome shotgun (WGS) entry which is preliminary data.</text>
</comment>
<feature type="non-terminal residue" evidence="1">
    <location>
        <position position="134"/>
    </location>
</feature>
<name>A0A0V1MIM6_9BILA</name>
<proteinExistence type="predicted"/>
<sequence>LNVFIFACCIKLFSAKFFQQNSFIFQMENSTDTNAEIHSVIRKSKLCKGNATRLRRSSRIRAIRERQILEKQQKNVAGKMKMQLNMKKMNAMNPNKNKLVPAKTTQLPLKGILKVPLPKKLRKKERCKKHVTFA</sequence>
<gene>
    <name evidence="1" type="ORF">T10_3405</name>
</gene>
<dbReference type="STRING" id="268474.A0A0V1MIM6"/>
<evidence type="ECO:0000313" key="1">
    <source>
        <dbReference type="EMBL" id="KRZ71475.1"/>
    </source>
</evidence>
<dbReference type="EMBL" id="JYDO01000096">
    <property type="protein sequence ID" value="KRZ71475.1"/>
    <property type="molecule type" value="Genomic_DNA"/>
</dbReference>
<reference evidence="1 2" key="1">
    <citation type="submission" date="2015-01" db="EMBL/GenBank/DDBJ databases">
        <title>Evolution of Trichinella species and genotypes.</title>
        <authorList>
            <person name="Korhonen P.K."/>
            <person name="Edoardo P."/>
            <person name="Giuseppe L.R."/>
            <person name="Gasser R.B."/>
        </authorList>
    </citation>
    <scope>NUCLEOTIDE SEQUENCE [LARGE SCALE GENOMIC DNA]</scope>
    <source>
        <strain evidence="1">ISS1980</strain>
    </source>
</reference>
<dbReference type="Proteomes" id="UP000054843">
    <property type="component" value="Unassembled WGS sequence"/>
</dbReference>
<protein>
    <submittedName>
        <fullName evidence="1">Uncharacterized protein</fullName>
    </submittedName>
</protein>
<evidence type="ECO:0000313" key="2">
    <source>
        <dbReference type="Proteomes" id="UP000054843"/>
    </source>
</evidence>